<dbReference type="EMBL" id="LSRX01001152">
    <property type="protein sequence ID" value="OLP82959.1"/>
    <property type="molecule type" value="Genomic_DNA"/>
</dbReference>
<gene>
    <name evidence="2" type="ORF">AK812_SmicGene36325</name>
</gene>
<keyword evidence="1" id="KW-0472">Membrane</keyword>
<accession>A0A1Q9CJ49</accession>
<name>A0A1Q9CJ49_SYMMI</name>
<evidence type="ECO:0000313" key="3">
    <source>
        <dbReference type="Proteomes" id="UP000186817"/>
    </source>
</evidence>
<organism evidence="2 3">
    <name type="scientific">Symbiodinium microadriaticum</name>
    <name type="common">Dinoflagellate</name>
    <name type="synonym">Zooxanthella microadriatica</name>
    <dbReference type="NCBI Taxonomy" id="2951"/>
    <lineage>
        <taxon>Eukaryota</taxon>
        <taxon>Sar</taxon>
        <taxon>Alveolata</taxon>
        <taxon>Dinophyceae</taxon>
        <taxon>Suessiales</taxon>
        <taxon>Symbiodiniaceae</taxon>
        <taxon>Symbiodinium</taxon>
    </lineage>
</organism>
<feature type="transmembrane region" description="Helical" evidence="1">
    <location>
        <begin position="32"/>
        <end position="56"/>
    </location>
</feature>
<comment type="caution">
    <text evidence="2">The sequence shown here is derived from an EMBL/GenBank/DDBJ whole genome shotgun (WGS) entry which is preliminary data.</text>
</comment>
<protein>
    <submittedName>
        <fullName evidence="2">Uncharacterized protein</fullName>
    </submittedName>
</protein>
<dbReference type="Proteomes" id="UP000186817">
    <property type="component" value="Unassembled WGS sequence"/>
</dbReference>
<keyword evidence="3" id="KW-1185">Reference proteome</keyword>
<dbReference type="AlphaFoldDB" id="A0A1Q9CJ49"/>
<reference evidence="2 3" key="1">
    <citation type="submission" date="2016-02" db="EMBL/GenBank/DDBJ databases">
        <title>Genome analysis of coral dinoflagellate symbionts highlights evolutionary adaptations to a symbiotic lifestyle.</title>
        <authorList>
            <person name="Aranda M."/>
            <person name="Li Y."/>
            <person name="Liew Y.J."/>
            <person name="Baumgarten S."/>
            <person name="Simakov O."/>
            <person name="Wilson M."/>
            <person name="Piel J."/>
            <person name="Ashoor H."/>
            <person name="Bougouffa S."/>
            <person name="Bajic V.B."/>
            <person name="Ryu T."/>
            <person name="Ravasi T."/>
            <person name="Bayer T."/>
            <person name="Micklem G."/>
            <person name="Kim H."/>
            <person name="Bhak J."/>
            <person name="Lajeunesse T.C."/>
            <person name="Voolstra C.R."/>
        </authorList>
    </citation>
    <scope>NUCLEOTIDE SEQUENCE [LARGE SCALE GENOMIC DNA]</scope>
    <source>
        <strain evidence="2 3">CCMP2467</strain>
    </source>
</reference>
<proteinExistence type="predicted"/>
<evidence type="ECO:0000313" key="2">
    <source>
        <dbReference type="EMBL" id="OLP82959.1"/>
    </source>
</evidence>
<keyword evidence="1" id="KW-1133">Transmembrane helix</keyword>
<keyword evidence="1" id="KW-0812">Transmembrane</keyword>
<sequence length="351" mass="39074">MPKSLRHSGMGGSDVVTVRATERKDSIRINRYTLLLVTGVIQLAAAFSRTLSIILLPGILAEFSSPELAEQKQLGSTSGLDRPLLLACGWSHTRNPCAMGQGLSQSVQCCQQEQLKRCDGELRTGSPHFHVCDVDKDECLQERVYVASWTESQSAHLVIDDRGDEPRPREALHMQTLSYSPVRYEECDTIDTARSQDRYSNALVHTARMNTRRQLLDRQVRKLQIREFRVSIVGFKVDSRLAAEAHPADAQKLQEPYVTEWPARTQLLGGTTLRVLEAARVLRDMVPRLTGEMLPATVSMLQAIEAWQQAMFGGPEDEVFVVSTVASLPRLAASLPLPLVQPIPVDVVVMH</sequence>
<evidence type="ECO:0000256" key="1">
    <source>
        <dbReference type="SAM" id="Phobius"/>
    </source>
</evidence>